<dbReference type="InterPro" id="IPR029510">
    <property type="entry name" value="Ald_DH_CS_GLU"/>
</dbReference>
<proteinExistence type="inferred from homology"/>
<evidence type="ECO:0000313" key="7">
    <source>
        <dbReference type="Proteomes" id="UP000198967"/>
    </source>
</evidence>
<dbReference type="InterPro" id="IPR016160">
    <property type="entry name" value="Ald_DH_CS_CYS"/>
</dbReference>
<dbReference type="OrthoDB" id="6882680at2"/>
<dbReference type="PROSITE" id="PS00070">
    <property type="entry name" value="ALDEHYDE_DEHYDR_CYS"/>
    <property type="match status" value="1"/>
</dbReference>
<dbReference type="InterPro" id="IPR016163">
    <property type="entry name" value="Ald_DH_C"/>
</dbReference>
<dbReference type="Gene3D" id="3.40.605.10">
    <property type="entry name" value="Aldehyde Dehydrogenase, Chain A, domain 1"/>
    <property type="match status" value="1"/>
</dbReference>
<dbReference type="STRING" id="366584.SAMN05216377_11056"/>
<comment type="similarity">
    <text evidence="1 4">Belongs to the aldehyde dehydrogenase family.</text>
</comment>
<dbReference type="InterPro" id="IPR016162">
    <property type="entry name" value="Ald_DH_N"/>
</dbReference>
<dbReference type="Gene3D" id="3.40.309.10">
    <property type="entry name" value="Aldehyde Dehydrogenase, Chain A, domain 2"/>
    <property type="match status" value="1"/>
</dbReference>
<evidence type="ECO:0000313" key="6">
    <source>
        <dbReference type="EMBL" id="SDG24999.1"/>
    </source>
</evidence>
<reference evidence="6 7" key="1">
    <citation type="submission" date="2016-10" db="EMBL/GenBank/DDBJ databases">
        <authorList>
            <person name="de Groot N.N."/>
        </authorList>
    </citation>
    <scope>NUCLEOTIDE SEQUENCE [LARGE SCALE GENOMIC DNA]</scope>
    <source>
        <strain evidence="6 7">CGMCC 4.3143</strain>
    </source>
</reference>
<dbReference type="Pfam" id="PF00171">
    <property type="entry name" value="Aldedh"/>
    <property type="match status" value="1"/>
</dbReference>
<dbReference type="FunFam" id="3.40.605.10:FF:000007">
    <property type="entry name" value="NAD/NADP-dependent betaine aldehyde dehydrogenase"/>
    <property type="match status" value="1"/>
</dbReference>
<sequence>MTTAVAPTLADLLAGAGVSLPQPETRPFIDGAYQEPSEGVDRAVTTPLTGEPIATVREGASDVDRAVAVARASFDDGRWAGLDPKARKATLLAFAQQLTAHTDELALLLSVDVGKPITQARIEVGAAAGCLTYYAESCDKVSGEVAPTRAGTLVTVTREPIGVVGAIVPWNYPLMLSAWKYAPALAAGNSVIIKPSERAPLAVLALGRLAAAAGIPAGVFNVVPGDGPGAGAQLALHPDVDKIAFTGSTAVGKKLLEYSGQSNMKAVSLECGGKSPSIVLADVPDLRRAAVLSARGAFFNQGEMCNAGTRIFVQREIVEEFSAALAEATAAEFTPGNPLDPATGLGALVDQAQLDRYDYYVRLGVEEGARVALGGARALPDSGGAFAEPTILVDATASMRVAREEIFAPVVVIIPFDDPEEAVAQANDSEYGLAAAVWTKDVAAAHRISGRLRAGTVYVNTINEADIVVPFGGFRQSGLGRDKSLHALDNYTELKTTWITID</sequence>
<feature type="active site" evidence="3">
    <location>
        <position position="270"/>
    </location>
</feature>
<protein>
    <submittedName>
        <fullName evidence="6">Gamma-glutamyl-gamma-aminobutyraldehyde dehydrogenase</fullName>
    </submittedName>
</protein>
<keyword evidence="2 4" id="KW-0560">Oxidoreductase</keyword>
<gene>
    <name evidence="6" type="ORF">SAMN05216377_11056</name>
</gene>
<evidence type="ECO:0000256" key="2">
    <source>
        <dbReference type="ARBA" id="ARBA00023002"/>
    </source>
</evidence>
<evidence type="ECO:0000256" key="1">
    <source>
        <dbReference type="ARBA" id="ARBA00009986"/>
    </source>
</evidence>
<dbReference type="InterPro" id="IPR015590">
    <property type="entry name" value="Aldehyde_DH_dom"/>
</dbReference>
<dbReference type="GO" id="GO:0016620">
    <property type="term" value="F:oxidoreductase activity, acting on the aldehyde or oxo group of donors, NAD or NADP as acceptor"/>
    <property type="evidence" value="ECO:0007669"/>
    <property type="project" value="InterPro"/>
</dbReference>
<organism evidence="6 7">
    <name type="scientific">Pseudonocardia oroxyli</name>
    <dbReference type="NCBI Taxonomy" id="366584"/>
    <lineage>
        <taxon>Bacteria</taxon>
        <taxon>Bacillati</taxon>
        <taxon>Actinomycetota</taxon>
        <taxon>Actinomycetes</taxon>
        <taxon>Pseudonocardiales</taxon>
        <taxon>Pseudonocardiaceae</taxon>
        <taxon>Pseudonocardia</taxon>
    </lineage>
</organism>
<dbReference type="EMBL" id="FNBE01000010">
    <property type="protein sequence ID" value="SDG24999.1"/>
    <property type="molecule type" value="Genomic_DNA"/>
</dbReference>
<dbReference type="InterPro" id="IPR016161">
    <property type="entry name" value="Ald_DH/histidinol_DH"/>
</dbReference>
<evidence type="ECO:0000259" key="5">
    <source>
        <dbReference type="Pfam" id="PF00171"/>
    </source>
</evidence>
<dbReference type="PANTHER" id="PTHR11699">
    <property type="entry name" value="ALDEHYDE DEHYDROGENASE-RELATED"/>
    <property type="match status" value="1"/>
</dbReference>
<dbReference type="FunFam" id="3.40.309.10:FF:000012">
    <property type="entry name" value="Betaine aldehyde dehydrogenase"/>
    <property type="match status" value="1"/>
</dbReference>
<dbReference type="RefSeq" id="WP_093085226.1">
    <property type="nucleotide sequence ID" value="NZ_FNBE01000010.1"/>
</dbReference>
<feature type="domain" description="Aldehyde dehydrogenase" evidence="5">
    <location>
        <begin position="42"/>
        <end position="496"/>
    </location>
</feature>
<evidence type="ECO:0000256" key="3">
    <source>
        <dbReference type="PROSITE-ProRule" id="PRU10007"/>
    </source>
</evidence>
<accession>A0A1G7SRF1</accession>
<dbReference type="AlphaFoldDB" id="A0A1G7SRF1"/>
<evidence type="ECO:0000256" key="4">
    <source>
        <dbReference type="RuleBase" id="RU003345"/>
    </source>
</evidence>
<name>A0A1G7SRF1_PSEOR</name>
<dbReference type="SUPFAM" id="SSF53720">
    <property type="entry name" value="ALDH-like"/>
    <property type="match status" value="1"/>
</dbReference>
<keyword evidence="7" id="KW-1185">Reference proteome</keyword>
<dbReference type="PROSITE" id="PS00687">
    <property type="entry name" value="ALDEHYDE_DEHYDR_GLU"/>
    <property type="match status" value="1"/>
</dbReference>
<dbReference type="Proteomes" id="UP000198967">
    <property type="component" value="Unassembled WGS sequence"/>
</dbReference>